<accession>A0ABV2QQC4</accession>
<feature type="transmembrane region" description="Helical" evidence="2">
    <location>
        <begin position="163"/>
        <end position="187"/>
    </location>
</feature>
<evidence type="ECO:0000313" key="4">
    <source>
        <dbReference type="Proteomes" id="UP001549257"/>
    </source>
</evidence>
<protein>
    <submittedName>
        <fullName evidence="3">Na+-transporting methylmalonyl-CoA/oxaloacetate decarboxylase gamma subunit</fullName>
    </submittedName>
</protein>
<keyword evidence="2" id="KW-0472">Membrane</keyword>
<evidence type="ECO:0000256" key="1">
    <source>
        <dbReference type="SAM" id="MobiDB-lite"/>
    </source>
</evidence>
<feature type="transmembrane region" description="Helical" evidence="2">
    <location>
        <begin position="193"/>
        <end position="217"/>
    </location>
</feature>
<evidence type="ECO:0000313" key="3">
    <source>
        <dbReference type="EMBL" id="MET4583266.1"/>
    </source>
</evidence>
<keyword evidence="4" id="KW-1185">Reference proteome</keyword>
<sequence>MNDVDWNTLVTRSGTRPPQPAADGDALRSVQRVLPRLSGTSLDADISLALLTAASSGKLRERLTETQGRSAQGMAAVKTAKRAGTSDPVLSPASIVLALAGVILLAIGTILSLRSIRTDNDYFVEDLQTAAISSGAVLLIVALWFAGTELIRNPWAGSRAGGWGWAFYLVPIAATCAAIVSIVFRIGDQSVHGAVGVGLTLQFVALAVFVVALVGALRNREEAAALKSEAAKTAPDKHLAKHNTQMRKETAWAVSKAAPGELDRDAAAAGLRQLYEQGRLPAERTEAILRTLG</sequence>
<gene>
    <name evidence="3" type="ORF">ABIE21_002785</name>
</gene>
<dbReference type="EMBL" id="JBEPSJ010000003">
    <property type="protein sequence ID" value="MET4583266.1"/>
    <property type="molecule type" value="Genomic_DNA"/>
</dbReference>
<keyword evidence="2" id="KW-0812">Transmembrane</keyword>
<dbReference type="Proteomes" id="UP001549257">
    <property type="component" value="Unassembled WGS sequence"/>
</dbReference>
<name>A0ABV2QQC4_9MICO</name>
<dbReference type="RefSeq" id="WP_354025427.1">
    <property type="nucleotide sequence ID" value="NZ_JBEPSJ010000003.1"/>
</dbReference>
<proteinExistence type="predicted"/>
<keyword evidence="2" id="KW-1133">Transmembrane helix</keyword>
<organism evidence="3 4">
    <name type="scientific">Conyzicola nivalis</name>
    <dbReference type="NCBI Taxonomy" id="1477021"/>
    <lineage>
        <taxon>Bacteria</taxon>
        <taxon>Bacillati</taxon>
        <taxon>Actinomycetota</taxon>
        <taxon>Actinomycetes</taxon>
        <taxon>Micrococcales</taxon>
        <taxon>Microbacteriaceae</taxon>
        <taxon>Conyzicola</taxon>
    </lineage>
</organism>
<reference evidence="3 4" key="1">
    <citation type="submission" date="2024-06" db="EMBL/GenBank/DDBJ databases">
        <title>Sorghum-associated microbial communities from plants grown in Nebraska, USA.</title>
        <authorList>
            <person name="Schachtman D."/>
        </authorList>
    </citation>
    <scope>NUCLEOTIDE SEQUENCE [LARGE SCALE GENOMIC DNA]</scope>
    <source>
        <strain evidence="3 4">2857</strain>
    </source>
</reference>
<feature type="transmembrane region" description="Helical" evidence="2">
    <location>
        <begin position="89"/>
        <end position="111"/>
    </location>
</feature>
<feature type="region of interest" description="Disordered" evidence="1">
    <location>
        <begin position="1"/>
        <end position="25"/>
    </location>
</feature>
<evidence type="ECO:0000256" key="2">
    <source>
        <dbReference type="SAM" id="Phobius"/>
    </source>
</evidence>
<comment type="caution">
    <text evidence="3">The sequence shown here is derived from an EMBL/GenBank/DDBJ whole genome shotgun (WGS) entry which is preliminary data.</text>
</comment>
<feature type="transmembrane region" description="Helical" evidence="2">
    <location>
        <begin position="131"/>
        <end position="151"/>
    </location>
</feature>